<reference evidence="1 2" key="1">
    <citation type="submission" date="2019-12" db="EMBL/GenBank/DDBJ databases">
        <title>Draft genome sequence of the ascomycete Xylaria multiplex DSM 110363.</title>
        <authorList>
            <person name="Buettner E."/>
            <person name="Kellner H."/>
        </authorList>
    </citation>
    <scope>NUCLEOTIDE SEQUENCE [LARGE SCALE GENOMIC DNA]</scope>
    <source>
        <strain evidence="1 2">DSM 110363</strain>
    </source>
</reference>
<dbReference type="PANTHER" id="PTHR37845">
    <property type="entry name" value="SEQUENCE ORPHAN"/>
    <property type="match status" value="1"/>
</dbReference>
<keyword evidence="2" id="KW-1185">Reference proteome</keyword>
<name>A0A7C8MW29_9PEZI</name>
<dbReference type="InterPro" id="IPR038781">
    <property type="entry name" value="C365.16-ike"/>
</dbReference>
<dbReference type="OrthoDB" id="275936at2759"/>
<evidence type="ECO:0000313" key="2">
    <source>
        <dbReference type="Proteomes" id="UP000481858"/>
    </source>
</evidence>
<dbReference type="InParanoid" id="A0A7C8MW29"/>
<protein>
    <recommendedName>
        <fullName evidence="3">Mitochondrial fission process protein 1</fullName>
    </recommendedName>
</protein>
<gene>
    <name evidence="1" type="ORF">GQX73_g2631</name>
</gene>
<accession>A0A7C8MW29</accession>
<dbReference type="EMBL" id="WUBL01000018">
    <property type="protein sequence ID" value="KAF2970871.1"/>
    <property type="molecule type" value="Genomic_DNA"/>
</dbReference>
<comment type="caution">
    <text evidence="1">The sequence shown here is derived from an EMBL/GenBank/DDBJ whole genome shotgun (WGS) entry which is preliminary data.</text>
</comment>
<evidence type="ECO:0000313" key="1">
    <source>
        <dbReference type="EMBL" id="KAF2970871.1"/>
    </source>
</evidence>
<dbReference type="GO" id="GO:0005739">
    <property type="term" value="C:mitochondrion"/>
    <property type="evidence" value="ECO:0007669"/>
    <property type="project" value="TreeGrafter"/>
</dbReference>
<evidence type="ECO:0008006" key="3">
    <source>
        <dbReference type="Google" id="ProtNLM"/>
    </source>
</evidence>
<dbReference type="AlphaFoldDB" id="A0A7C8MW29"/>
<organism evidence="1 2">
    <name type="scientific">Xylaria multiplex</name>
    <dbReference type="NCBI Taxonomy" id="323545"/>
    <lineage>
        <taxon>Eukaryota</taxon>
        <taxon>Fungi</taxon>
        <taxon>Dikarya</taxon>
        <taxon>Ascomycota</taxon>
        <taxon>Pezizomycotina</taxon>
        <taxon>Sordariomycetes</taxon>
        <taxon>Xylariomycetidae</taxon>
        <taxon>Xylariales</taxon>
        <taxon>Xylariaceae</taxon>
        <taxon>Xylaria</taxon>
    </lineage>
</organism>
<sequence length="263" mass="28248">MSNGRAVVEKTTSRIPILRALWTQAVYAASRPRCFLFSQPFAIVWTLYAATYTVASCSDTLGKRYYAAAASTATFLATTTINVPLGIWKDVRFAQIFSHDRTAGTISHVATHAQTTASSKLTVASSPASFVITPSPRRMPKVVAGVFLARDAMTLFGSITLAPKAATYIPDSLTPNTHAKTAVSQLTMPVLTQLVATPVHLLGLDLYQRQHRGVTVSNRLAHIAPELGGATFARCLRILPAFGLGVLANQELRSLLHTAARGI</sequence>
<dbReference type="Proteomes" id="UP000481858">
    <property type="component" value="Unassembled WGS sequence"/>
</dbReference>
<dbReference type="PANTHER" id="PTHR37845:SF1">
    <property type="entry name" value="SEQUENCE ORPHAN"/>
    <property type="match status" value="1"/>
</dbReference>
<proteinExistence type="predicted"/>